<evidence type="ECO:0000256" key="1">
    <source>
        <dbReference type="SAM" id="Phobius"/>
    </source>
</evidence>
<evidence type="ECO:0000313" key="3">
    <source>
        <dbReference type="Proteomes" id="UP000029481"/>
    </source>
</evidence>
<dbReference type="KEGG" id="cnt:JT31_19820"/>
<keyword evidence="1" id="KW-0812">Transmembrane</keyword>
<evidence type="ECO:0008006" key="4">
    <source>
        <dbReference type="Google" id="ProtNLM"/>
    </source>
</evidence>
<gene>
    <name evidence="2" type="ORF">JT31_19820</name>
</gene>
<name>A0A089Q672_9ENTR</name>
<reference evidence="2 3" key="1">
    <citation type="submission" date="2014-09" db="EMBL/GenBank/DDBJ databases">
        <title>Cedecea neteri SSMD04 Genome Sequencing.</title>
        <authorList>
            <person name="Tan J.-Y."/>
        </authorList>
    </citation>
    <scope>NUCLEOTIDE SEQUENCE [LARGE SCALE GENOMIC DNA]</scope>
    <source>
        <strain evidence="2 3">SSMD04</strain>
    </source>
</reference>
<sequence>MSRRNHFHRTACWLALLAVAMLFIAPVISKSLMHHSACEHSSMMMTMDMSDMDHHMPMPEPCPQASMPHNMLMSGPGMSPGEEIACGYCQLLIHLPFIQFCLTVLLLLLLTGVRRTPVLALCCATLSRPWSPHPARAPPSAAFCFA</sequence>
<accession>A0A089Q672</accession>
<dbReference type="Proteomes" id="UP000029481">
    <property type="component" value="Chromosome"/>
</dbReference>
<keyword evidence="1" id="KW-0472">Membrane</keyword>
<dbReference type="EMBL" id="CP009451">
    <property type="protein sequence ID" value="AIR06781.1"/>
    <property type="molecule type" value="Genomic_DNA"/>
</dbReference>
<keyword evidence="3" id="KW-1185">Reference proteome</keyword>
<dbReference type="Pfam" id="PF11162">
    <property type="entry name" value="DUF2946"/>
    <property type="match status" value="1"/>
</dbReference>
<evidence type="ECO:0000313" key="2">
    <source>
        <dbReference type="EMBL" id="AIR06781.1"/>
    </source>
</evidence>
<feature type="transmembrane region" description="Helical" evidence="1">
    <location>
        <begin position="91"/>
        <end position="110"/>
    </location>
</feature>
<organism evidence="2 3">
    <name type="scientific">Cedecea neteri</name>
    <dbReference type="NCBI Taxonomy" id="158822"/>
    <lineage>
        <taxon>Bacteria</taxon>
        <taxon>Pseudomonadati</taxon>
        <taxon>Pseudomonadota</taxon>
        <taxon>Gammaproteobacteria</taxon>
        <taxon>Enterobacterales</taxon>
        <taxon>Enterobacteriaceae</taxon>
        <taxon>Cedecea</taxon>
    </lineage>
</organism>
<keyword evidence="1" id="KW-1133">Transmembrane helix</keyword>
<proteinExistence type="predicted"/>
<dbReference type="OrthoDB" id="6507184at2"/>
<dbReference type="RefSeq" id="WP_038481040.1">
    <property type="nucleotide sequence ID" value="NZ_CP009451.1"/>
</dbReference>
<protein>
    <recommendedName>
        <fullName evidence="4">DUF2946 domain-containing protein</fullName>
    </recommendedName>
</protein>
<dbReference type="InterPro" id="IPR021333">
    <property type="entry name" value="DUF2946"/>
</dbReference>
<dbReference type="AlphaFoldDB" id="A0A089Q672"/>